<protein>
    <submittedName>
        <fullName evidence="15">TonB-dependent receptor</fullName>
    </submittedName>
</protein>
<reference evidence="15 16" key="1">
    <citation type="submission" date="2020-08" db="EMBL/GenBank/DDBJ databases">
        <title>Genome sequence of Thermomonas brevis KACC 16975T.</title>
        <authorList>
            <person name="Hyun D.-W."/>
            <person name="Bae J.-W."/>
        </authorList>
    </citation>
    <scope>NUCLEOTIDE SEQUENCE [LARGE SCALE GENOMIC DNA]</scope>
    <source>
        <strain evidence="15 16">KACC 16975</strain>
    </source>
</reference>
<dbReference type="InterPro" id="IPR037066">
    <property type="entry name" value="Plug_dom_sf"/>
</dbReference>
<evidence type="ECO:0000256" key="6">
    <source>
        <dbReference type="ARBA" id="ARBA00023077"/>
    </source>
</evidence>
<organism evidence="15 16">
    <name type="scientific">Thermomonas brevis</name>
    <dbReference type="NCBI Taxonomy" id="215691"/>
    <lineage>
        <taxon>Bacteria</taxon>
        <taxon>Pseudomonadati</taxon>
        <taxon>Pseudomonadota</taxon>
        <taxon>Gammaproteobacteria</taxon>
        <taxon>Lysobacterales</taxon>
        <taxon>Lysobacteraceae</taxon>
        <taxon>Thermomonas</taxon>
    </lineage>
</organism>
<accession>A0A7G9QW96</accession>
<dbReference type="InterPro" id="IPR012910">
    <property type="entry name" value="Plug_dom"/>
</dbReference>
<dbReference type="PANTHER" id="PTHR47234:SF3">
    <property type="entry name" value="SECRETIN_TONB SHORT N-TERMINAL DOMAIN-CONTAINING PROTEIN"/>
    <property type="match status" value="1"/>
</dbReference>
<feature type="domain" description="TonB-dependent receptor-like beta-barrel" evidence="13">
    <location>
        <begin position="287"/>
        <end position="760"/>
    </location>
</feature>
<evidence type="ECO:0000256" key="11">
    <source>
        <dbReference type="RuleBase" id="RU003357"/>
    </source>
</evidence>
<dbReference type="Pfam" id="PF00593">
    <property type="entry name" value="TonB_dep_Rec_b-barrel"/>
    <property type="match status" value="1"/>
</dbReference>
<dbReference type="SUPFAM" id="SSF56935">
    <property type="entry name" value="Porins"/>
    <property type="match status" value="1"/>
</dbReference>
<evidence type="ECO:0000313" key="16">
    <source>
        <dbReference type="Proteomes" id="UP000515977"/>
    </source>
</evidence>
<evidence type="ECO:0000256" key="4">
    <source>
        <dbReference type="ARBA" id="ARBA00022692"/>
    </source>
</evidence>
<dbReference type="PANTHER" id="PTHR47234">
    <property type="match status" value="1"/>
</dbReference>
<comment type="similarity">
    <text evidence="9 11">Belongs to the TonB-dependent receptor family.</text>
</comment>
<keyword evidence="6 10" id="KW-0798">TonB box</keyword>
<dbReference type="InterPro" id="IPR039426">
    <property type="entry name" value="TonB-dep_rcpt-like"/>
</dbReference>
<feature type="short sequence motif" description="TonB box" evidence="10">
    <location>
        <begin position="34"/>
        <end position="40"/>
    </location>
</feature>
<dbReference type="Pfam" id="PF07715">
    <property type="entry name" value="Plug"/>
    <property type="match status" value="1"/>
</dbReference>
<keyword evidence="15" id="KW-0675">Receptor</keyword>
<evidence type="ECO:0000256" key="8">
    <source>
        <dbReference type="ARBA" id="ARBA00023237"/>
    </source>
</evidence>
<dbReference type="GO" id="GO:0009279">
    <property type="term" value="C:cell outer membrane"/>
    <property type="evidence" value="ECO:0007669"/>
    <property type="project" value="UniProtKB-SubCell"/>
</dbReference>
<evidence type="ECO:0000256" key="10">
    <source>
        <dbReference type="PROSITE-ProRule" id="PRU10143"/>
    </source>
</evidence>
<dbReference type="EMBL" id="CP060711">
    <property type="protein sequence ID" value="QNN47621.1"/>
    <property type="molecule type" value="Genomic_DNA"/>
</dbReference>
<keyword evidence="8 9" id="KW-0998">Cell outer membrane</keyword>
<evidence type="ECO:0000256" key="2">
    <source>
        <dbReference type="ARBA" id="ARBA00022448"/>
    </source>
</evidence>
<dbReference type="InterPro" id="IPR000531">
    <property type="entry name" value="Beta-barrel_TonB"/>
</dbReference>
<dbReference type="PROSITE" id="PS52016">
    <property type="entry name" value="TONB_DEPENDENT_REC_3"/>
    <property type="match status" value="1"/>
</dbReference>
<dbReference type="KEGG" id="tbv:H9L17_05660"/>
<comment type="subcellular location">
    <subcellularLocation>
        <location evidence="1 9">Cell outer membrane</location>
        <topology evidence="1 9">Multi-pass membrane protein</topology>
    </subcellularLocation>
</comment>
<evidence type="ECO:0000259" key="14">
    <source>
        <dbReference type="Pfam" id="PF07715"/>
    </source>
</evidence>
<dbReference type="Gene3D" id="2.170.130.10">
    <property type="entry name" value="TonB-dependent receptor, plug domain"/>
    <property type="match status" value="1"/>
</dbReference>
<dbReference type="CDD" id="cd01347">
    <property type="entry name" value="ligand_gated_channel"/>
    <property type="match status" value="1"/>
</dbReference>
<dbReference type="AlphaFoldDB" id="A0A7G9QW96"/>
<keyword evidence="3 9" id="KW-1134">Transmembrane beta strand</keyword>
<proteinExistence type="inferred from homology"/>
<dbReference type="InterPro" id="IPR036942">
    <property type="entry name" value="Beta-barrel_TonB_sf"/>
</dbReference>
<evidence type="ECO:0000256" key="12">
    <source>
        <dbReference type="SAM" id="SignalP"/>
    </source>
</evidence>
<evidence type="ECO:0000259" key="13">
    <source>
        <dbReference type="Pfam" id="PF00593"/>
    </source>
</evidence>
<keyword evidence="2 9" id="KW-0813">Transport</keyword>
<evidence type="ECO:0000313" key="15">
    <source>
        <dbReference type="EMBL" id="QNN47621.1"/>
    </source>
</evidence>
<dbReference type="Proteomes" id="UP000515977">
    <property type="component" value="Chromosome"/>
</dbReference>
<feature type="domain" description="TonB-dependent receptor plug" evidence="14">
    <location>
        <begin position="48"/>
        <end position="168"/>
    </location>
</feature>
<dbReference type="InterPro" id="IPR010916">
    <property type="entry name" value="TonB_box_CS"/>
</dbReference>
<name>A0A7G9QW96_9GAMM</name>
<evidence type="ECO:0000256" key="7">
    <source>
        <dbReference type="ARBA" id="ARBA00023136"/>
    </source>
</evidence>
<gene>
    <name evidence="15" type="ORF">H9L17_05660</name>
</gene>
<evidence type="ECO:0000256" key="3">
    <source>
        <dbReference type="ARBA" id="ARBA00022452"/>
    </source>
</evidence>
<dbReference type="Gene3D" id="2.40.170.20">
    <property type="entry name" value="TonB-dependent receptor, beta-barrel domain"/>
    <property type="match status" value="1"/>
</dbReference>
<feature type="signal peptide" evidence="12">
    <location>
        <begin position="1"/>
        <end position="22"/>
    </location>
</feature>
<dbReference type="RefSeq" id="WP_187571366.1">
    <property type="nucleotide sequence ID" value="NZ_CP060711.1"/>
</dbReference>
<keyword evidence="7 9" id="KW-0472">Membrane</keyword>
<sequence>MPRISPLALALSSLLAATPALAQDAGKDARTLDTLIVTGTRVADRTVAESQSPIDIITPETLEATGTTELATALARALPSLNFPRPAMADGTSGVRPAQLRGLSPDQVLILVNGKRRHISAMVNVNGTIGRGSSAVDLNTIPVAAIERVEVLRDGASAQYGSDAIGGVVNIVLKGSGEGGSLALGGGRYSEGDGKQWQLSGDTGITLSGGGGTIHVAAQTGHQDMTNRSGAYTGTAPNTGNFPGVGETAFKLGDPDVDQSALSVNADLKVGDNTSLYLTAMGSKRDITSFAFYRSKTHNNQGALLAQVYPDGYVPEINQDARDRSVVLGLKGTSAGGWNWDVSYNLGDNRLDFRTQNTVNYTLGASSPRSFYDGALQYTQQVVNADFSKPIDIGLAYPATFSFGAEYRQEAWEQIAGEPNSYIDGGLGIPGSLPGAQGFGGFTPRNAGDYERHNYAVYAGLEGDFTDKFSAGLAGRYEDYSDFGDQFSGKLSARYAFTDAAALRATVATGFRAPSLAQQHYQAVTTNINSGVAYETGTFPAAGAAAQALGAEPLKAETSLSYSLGLVLQPAERVYVTVDAYQIDIDDRIVLSSNLNIAGNAAAQALLANLGITNVTSARYFNNAIDTRTKGIDVVGTWNVPLDASSLNLTASYNYNKTEVTRIAPNPAALDALGANLERMGRDERGRIEEGFPRDKFALTAGWNLQRWDFNAGATRYGSFTGRHATNPAQDQTYSAKWTLDLSANFRPSEHWIVTLGADNALDEYPEENTPANSTFGLIPYSLYSPFGFNGRYVYGRVSYKW</sequence>
<keyword evidence="16" id="KW-1185">Reference proteome</keyword>
<dbReference type="PROSITE" id="PS00430">
    <property type="entry name" value="TONB_DEPENDENT_REC_1"/>
    <property type="match status" value="1"/>
</dbReference>
<evidence type="ECO:0000256" key="9">
    <source>
        <dbReference type="PROSITE-ProRule" id="PRU01360"/>
    </source>
</evidence>
<evidence type="ECO:0000256" key="5">
    <source>
        <dbReference type="ARBA" id="ARBA00022729"/>
    </source>
</evidence>
<keyword evidence="4 9" id="KW-0812">Transmembrane</keyword>
<evidence type="ECO:0000256" key="1">
    <source>
        <dbReference type="ARBA" id="ARBA00004571"/>
    </source>
</evidence>
<feature type="chain" id="PRO_5028846823" evidence="12">
    <location>
        <begin position="23"/>
        <end position="802"/>
    </location>
</feature>
<keyword evidence="5 12" id="KW-0732">Signal</keyword>